<evidence type="ECO:0000313" key="9">
    <source>
        <dbReference type="EMBL" id="CRZ22494.1"/>
    </source>
</evidence>
<comment type="subcellular location">
    <subcellularLocation>
        <location evidence="1">Membrane</location>
        <topology evidence="1">Multi-pass membrane protein</topology>
    </subcellularLocation>
</comment>
<keyword evidence="7 8" id="KW-0472">Membrane</keyword>
<feature type="transmembrane region" description="Helical" evidence="8">
    <location>
        <begin position="353"/>
        <end position="372"/>
    </location>
</feature>
<reference evidence="9" key="2">
    <citation type="submission" date="2012-12" db="EMBL/GenBank/DDBJ databases">
        <authorList>
            <consortium name="WormBase Consortium"/>
            <person name="Ghedin E."/>
            <person name="Paulini M."/>
        </authorList>
    </citation>
    <scope>NUCLEOTIDE SEQUENCE</scope>
    <source>
        <strain evidence="9">FR3</strain>
    </source>
</reference>
<keyword evidence="6 8" id="KW-1133">Transmembrane helix</keyword>
<feature type="transmembrane region" description="Helical" evidence="8">
    <location>
        <begin position="411"/>
        <end position="428"/>
    </location>
</feature>
<name>A0A1I9GCQ8_BRUMA</name>
<feature type="transmembrane region" description="Helical" evidence="8">
    <location>
        <begin position="643"/>
        <end position="666"/>
    </location>
</feature>
<feature type="transmembrane region" description="Helical" evidence="8">
    <location>
        <begin position="728"/>
        <end position="749"/>
    </location>
</feature>
<feature type="transmembrane region" description="Helical" evidence="8">
    <location>
        <begin position="704"/>
        <end position="721"/>
    </location>
</feature>
<dbReference type="PANTHER" id="PTHR31488">
    <property type="entry name" value="DPY-19-LIKE 1, LIKE (H. SAPIENS)"/>
    <property type="match status" value="1"/>
</dbReference>
<keyword evidence="3" id="KW-0328">Glycosyltransferase</keyword>
<feature type="transmembrane region" description="Helical" evidence="8">
    <location>
        <begin position="509"/>
        <end position="532"/>
    </location>
</feature>
<sequence length="921" mass="106583">MLNSPRVSYCLNFIYTFMPIFNLFGVGYCRNICRRLLYKSLFKLNNRVNSVDCLVDTCGSGFSLKTASVIGLLFGSFHLSLMRFLDEQHNADVICNGRTNLVRTYQHPKLVKQFSEVPENHKESYVARVLKKTVERSLLLLILSATAKVKLALTHYNSAYHLSNEADHTTRRTDFVDEQREEKRNITLDNLVKNADARKELNKIIRIANIGRGEKEIEDHPLFTVAESTAYYLMRQMDYSTERIPLFLYRMLKNRLNLNLSGLVNYIGFVVALLCGFIFGKYMQELHETKLWFSHIRQVEQEISLRTEAGLYYSYYKFAVHPEITFNSIIYALVHDNSTEFPRQINVFKRFNIYQELILAVLYKFFASFRLFRDYCLPKPILFYVYSCFTFAGFGVTTLFLLAWAVTGRHIIFWLYGLLVFTWMLTNIDDSTRVFFTVNLRENFALPFFWLQNACVVIMLRLSDVACKKYYFIFFLSTFLFALFWQFTQFILVLQSISMVAMSLIIPRLSSTIISFLLLQSQAFFLVILAQFGQPMNIASICTTFNLSSIVILHLTTNMKSNRVSIIFLKSVYIVVLTLLLSWLIRYLVGAESDTHIWTFVKAKIGLISRSSVPFETALYLCHGAFAYLDGDFFRRTSLNGCFPLFIAAILIVTLTTIYSLTLQCCDQESAPAFIDHFTPETIFIVIQSMLCGIVAVFTLRMKYLWFPQIALVACILPVMISKYSGRFIVEMVITATITTLLCSHYGVYKEQLANEQEFYDPDTVALMEWIKRSTQPLTSWSGSMQLMAGVKACTGRYLANHPHFEDKWLRDRTLQLYQMYGRKTLTEMHKILTAHKVDYIILEDSICLAPSTGCSTKDLVDAANGDTPEYVMQNEIDPEKSSLNLRFCDRIRYADNETKHYFKLVFENSTFRVYEVLNGT</sequence>
<feature type="transmembrane region" description="Helical" evidence="8">
    <location>
        <begin position="678"/>
        <end position="698"/>
    </location>
</feature>
<reference evidence="9" key="1">
    <citation type="journal article" date="2007" name="Science">
        <title>Draft genome of the filarial nematode parasite Brugia malayi.</title>
        <authorList>
            <person name="Ghedin E."/>
            <person name="Wang S."/>
            <person name="Spiro D."/>
            <person name="Caler E."/>
            <person name="Zhao Q."/>
            <person name="Crabtree J."/>
            <person name="Allen J.E."/>
            <person name="Delcher A.L."/>
            <person name="Guiliano D.B."/>
            <person name="Miranda-Saavedra D."/>
            <person name="Angiuoli S.V."/>
            <person name="Creasy T."/>
            <person name="Amedeo P."/>
            <person name="Haas B."/>
            <person name="El-Sayed N.M."/>
            <person name="Wortman J.R."/>
            <person name="Feldblyum T."/>
            <person name="Tallon L."/>
            <person name="Schatz M."/>
            <person name="Shumway M."/>
            <person name="Koo H."/>
            <person name="Salzberg S.L."/>
            <person name="Schobel S."/>
            <person name="Pertea M."/>
            <person name="Pop M."/>
            <person name="White O."/>
            <person name="Barton G.J."/>
            <person name="Carlow C.K."/>
            <person name="Crawford M.J."/>
            <person name="Daub J."/>
            <person name="Dimmic M.W."/>
            <person name="Estes C.F."/>
            <person name="Foster J.M."/>
            <person name="Ganatra M."/>
            <person name="Gregory W.F."/>
            <person name="Johnson N.M."/>
            <person name="Jin J."/>
            <person name="Komuniecki R."/>
            <person name="Korf I."/>
            <person name="Kumar S."/>
            <person name="Laney S."/>
            <person name="Li B.W."/>
            <person name="Li W."/>
            <person name="Lindblom T.H."/>
            <person name="Lustigman S."/>
            <person name="Ma D."/>
            <person name="Maina C.V."/>
            <person name="Martin D.M."/>
            <person name="McCarter J.P."/>
            <person name="McReynolds L."/>
            <person name="Mitreva M."/>
            <person name="Nutman T.B."/>
            <person name="Parkinson J."/>
            <person name="Peregrin-Alvarez J.M."/>
            <person name="Poole C."/>
            <person name="Ren Q."/>
            <person name="Saunders L."/>
            <person name="Sluder A.E."/>
            <person name="Smith K."/>
            <person name="Stanke M."/>
            <person name="Unnasch T.R."/>
            <person name="Ware J."/>
            <person name="Wei A.D."/>
            <person name="Weil G."/>
            <person name="Williams D.J."/>
            <person name="Zhang Y."/>
            <person name="Williams S.A."/>
            <person name="Fraser-Liggett C."/>
            <person name="Slatko B."/>
            <person name="Blaxter M.L."/>
            <person name="Scott A.L."/>
        </authorList>
    </citation>
    <scope>NUCLEOTIDE SEQUENCE</scope>
    <source>
        <strain evidence="9">FR3</strain>
    </source>
</reference>
<keyword evidence="4" id="KW-0808">Transferase</keyword>
<evidence type="ECO:0000256" key="4">
    <source>
        <dbReference type="ARBA" id="ARBA00022679"/>
    </source>
</evidence>
<feature type="transmembrane region" description="Helical" evidence="8">
    <location>
        <begin position="538"/>
        <end position="555"/>
    </location>
</feature>
<evidence type="ECO:0000256" key="3">
    <source>
        <dbReference type="ARBA" id="ARBA00022676"/>
    </source>
</evidence>
<dbReference type="Pfam" id="PF10034">
    <property type="entry name" value="Dpy19"/>
    <property type="match status" value="1"/>
</dbReference>
<organism evidence="9">
    <name type="scientific">Brugia malayi</name>
    <name type="common">Filarial nematode worm</name>
    <dbReference type="NCBI Taxonomy" id="6279"/>
    <lineage>
        <taxon>Eukaryota</taxon>
        <taxon>Metazoa</taxon>
        <taxon>Ecdysozoa</taxon>
        <taxon>Nematoda</taxon>
        <taxon>Chromadorea</taxon>
        <taxon>Rhabditida</taxon>
        <taxon>Spirurina</taxon>
        <taxon>Spiruromorpha</taxon>
        <taxon>Filarioidea</taxon>
        <taxon>Onchocercidae</taxon>
        <taxon>Brugia</taxon>
    </lineage>
</organism>
<evidence type="ECO:0000256" key="5">
    <source>
        <dbReference type="ARBA" id="ARBA00022692"/>
    </source>
</evidence>
<dbReference type="GO" id="GO:0005637">
    <property type="term" value="C:nuclear inner membrane"/>
    <property type="evidence" value="ECO:0007669"/>
    <property type="project" value="TreeGrafter"/>
</dbReference>
<dbReference type="AlphaFoldDB" id="A0A1I9GCQ8"/>
<evidence type="ECO:0000256" key="2">
    <source>
        <dbReference type="ARBA" id="ARBA00008744"/>
    </source>
</evidence>
<evidence type="ECO:0000256" key="8">
    <source>
        <dbReference type="SAM" id="Phobius"/>
    </source>
</evidence>
<feature type="transmembrane region" description="Helical" evidence="8">
    <location>
        <begin position="6"/>
        <end position="29"/>
    </location>
</feature>
<feature type="transmembrane region" description="Helical" evidence="8">
    <location>
        <begin position="384"/>
        <end position="405"/>
    </location>
</feature>
<accession>A0A1I9GCQ8</accession>
<dbReference type="OMA" id="HPHYENK"/>
<feature type="transmembrane region" description="Helical" evidence="8">
    <location>
        <begin position="472"/>
        <end position="497"/>
    </location>
</feature>
<dbReference type="InterPro" id="IPR018732">
    <property type="entry name" value="Dpy-19/Dpy-19-like"/>
</dbReference>
<gene>
    <name evidence="9" type="primary">Bm8569</name>
    <name evidence="9" type="ORF">BM_Bm8569</name>
</gene>
<feature type="transmembrane region" description="Helical" evidence="8">
    <location>
        <begin position="567"/>
        <end position="589"/>
    </location>
</feature>
<keyword evidence="5 8" id="KW-0812">Transmembrane</keyword>
<evidence type="ECO:0000256" key="7">
    <source>
        <dbReference type="ARBA" id="ARBA00023136"/>
    </source>
</evidence>
<feature type="transmembrane region" description="Helical" evidence="8">
    <location>
        <begin position="440"/>
        <end position="460"/>
    </location>
</feature>
<dbReference type="PANTHER" id="PTHR31488:SF3">
    <property type="entry name" value="C-MANNOSYLTRANSFERASE DPY19L3"/>
    <property type="match status" value="1"/>
</dbReference>
<dbReference type="GO" id="GO:0000030">
    <property type="term" value="F:mannosyltransferase activity"/>
    <property type="evidence" value="ECO:0007669"/>
    <property type="project" value="TreeGrafter"/>
</dbReference>
<comment type="similarity">
    <text evidence="2">Belongs to the dpy-19 family.</text>
</comment>
<protein>
    <submittedName>
        <fullName evidence="9">Bm8569</fullName>
    </submittedName>
</protein>
<proteinExistence type="inferred from homology"/>
<evidence type="ECO:0000256" key="6">
    <source>
        <dbReference type="ARBA" id="ARBA00022989"/>
    </source>
</evidence>
<evidence type="ECO:0000256" key="1">
    <source>
        <dbReference type="ARBA" id="ARBA00004141"/>
    </source>
</evidence>
<feature type="transmembrane region" description="Helical" evidence="8">
    <location>
        <begin position="258"/>
        <end position="279"/>
    </location>
</feature>
<dbReference type="EMBL" id="LN856451">
    <property type="protein sequence ID" value="CRZ22494.1"/>
    <property type="molecule type" value="Genomic_DNA"/>
</dbReference>